<organism evidence="2 3">
    <name type="scientific">Paraburkholderia humisilvae</name>
    <dbReference type="NCBI Taxonomy" id="627669"/>
    <lineage>
        <taxon>Bacteria</taxon>
        <taxon>Pseudomonadati</taxon>
        <taxon>Pseudomonadota</taxon>
        <taxon>Betaproteobacteria</taxon>
        <taxon>Burkholderiales</taxon>
        <taxon>Burkholderiaceae</taxon>
        <taxon>Paraburkholderia</taxon>
    </lineage>
</organism>
<evidence type="ECO:0000313" key="3">
    <source>
        <dbReference type="Proteomes" id="UP000494363"/>
    </source>
</evidence>
<dbReference type="Proteomes" id="UP000494363">
    <property type="component" value="Unassembled WGS sequence"/>
</dbReference>
<sequence>MSSIDAAGNYGMSVPPDMGSWSDSTQTLINDPVTAFGSTSGMGGTFGAGMTGDMKSASGNNGTPPDTNDLGMSMYEIQQKDPTLFNQIDQDDQNGDSDALTADFQKAAQEGDISQGDEQKILAGLQQDPNLSSDAKLQNDPDMLNKMQSDASNGDGNALVEDILNAYQKGDISKSDAESMLGDAQETANQNGGGRINQQERDKAESVLGESSDLISRGETRGELVLDDLGGGILGKALSGIF</sequence>
<evidence type="ECO:0000256" key="1">
    <source>
        <dbReference type="SAM" id="MobiDB-lite"/>
    </source>
</evidence>
<dbReference type="AlphaFoldDB" id="A0A6J5EDH8"/>
<keyword evidence="3" id="KW-1185">Reference proteome</keyword>
<accession>A0A6J5EDH8</accession>
<reference evidence="2 3" key="1">
    <citation type="submission" date="2020-04" db="EMBL/GenBank/DDBJ databases">
        <authorList>
            <person name="De Canck E."/>
        </authorList>
    </citation>
    <scope>NUCLEOTIDE SEQUENCE [LARGE SCALE GENOMIC DNA]</scope>
    <source>
        <strain evidence="2 3">LMG 29542</strain>
    </source>
</reference>
<name>A0A6J5EDH8_9BURK</name>
<evidence type="ECO:0000313" key="2">
    <source>
        <dbReference type="EMBL" id="CAB3764323.1"/>
    </source>
</evidence>
<protein>
    <submittedName>
        <fullName evidence="2">Uncharacterized protein</fullName>
    </submittedName>
</protein>
<dbReference type="RefSeq" id="WP_175228962.1">
    <property type="nucleotide sequence ID" value="NZ_CADIKH010000024.1"/>
</dbReference>
<feature type="region of interest" description="Disordered" evidence="1">
    <location>
        <begin position="176"/>
        <end position="214"/>
    </location>
</feature>
<dbReference type="EMBL" id="CADIKH010000024">
    <property type="protein sequence ID" value="CAB3764323.1"/>
    <property type="molecule type" value="Genomic_DNA"/>
</dbReference>
<proteinExistence type="predicted"/>
<gene>
    <name evidence="2" type="ORF">LMG29542_04856</name>
</gene>